<dbReference type="EMBL" id="BQXS01011281">
    <property type="protein sequence ID" value="GKT36698.1"/>
    <property type="molecule type" value="Genomic_DNA"/>
</dbReference>
<dbReference type="InterPro" id="IPR036322">
    <property type="entry name" value="WD40_repeat_dom_sf"/>
</dbReference>
<dbReference type="PANTHER" id="PTHR14927:SF0">
    <property type="entry name" value="NUCLEOLAR PROTEIN 10"/>
    <property type="match status" value="1"/>
</dbReference>
<dbReference type="PANTHER" id="PTHR14927">
    <property type="entry name" value="NUCLEOLAR PROTEIN 10"/>
    <property type="match status" value="1"/>
</dbReference>
<feature type="compositionally biased region" description="Low complexity" evidence="1">
    <location>
        <begin position="296"/>
        <end position="309"/>
    </location>
</feature>
<name>A0ABQ5KW60_9EUKA</name>
<protein>
    <submittedName>
        <fullName evidence="4">Nucleolar protein 10/Enp2 like protein</fullName>
    </submittedName>
</protein>
<dbReference type="InterPro" id="IPR056551">
    <property type="entry name" value="Beta-prop_NOL10_N"/>
</dbReference>
<sequence>MISNSLIQNFQFPGECQKVKVSPDGRHIVTIGRYPPQYKIFDVNNLSLKVSRTTDSDIVDFYILSENADKIVFAEADRNIEFHTKGGFHYKTRIPEVPRQLEFDEAHAELLIAASSPELYRLSLTKGSFLRSYELSQPLHRVQRLTSPFAAGTCVSWSDVHGLVAIGTECGYVECFDPRVQKRVGLLDVSATLPASYLSSDNHLSTIPSVVSMHPSGLKLAVGTKGGCVSCFDLRSSKPLFTLDQGYDSEIISLSWSQQPVIQAELEEQDKELAAGHLKELGEEDFDGMEDVRGKSSIPSSSSAIGTSDPSFSSISTSLGSTPGALLFSSDRFSFKTWCVSECERYGEKRPLFVYEPRMQGALKKQTQHMAHINDVCVYPGSGMFFVARQTKQIQTVLSSTIAPAPSWAASLELVKKEREGLGSGMGTAVQQSGMEMEETLASSSHLGAIEKLGKVGVNALYSDYTFLTPADMISLGLSHLIGTSLLLPYLNGYYIDERLETLASSSHLGAIEKLGKVGVNALYSDYTFLTPADMISLGLSHLIGTSLLLPYLNGYYIDERLVRDAKLEKDRKQWKKDEKERKKKRKEKELSESLADRVLLEEKKRKEEMKQIQDQLEDSEEEELGQGLLQDKRFASLFEDVDFRRDKEEAAKIGKKKTKKSGKKYSK</sequence>
<gene>
    <name evidence="4" type="ORF">ADUPG1_009611</name>
</gene>
<feature type="compositionally biased region" description="Acidic residues" evidence="1">
    <location>
        <begin position="616"/>
        <end position="625"/>
    </location>
</feature>
<dbReference type="Pfam" id="PF23098">
    <property type="entry name" value="Beta-prop_NOL10_N"/>
    <property type="match status" value="1"/>
</dbReference>
<evidence type="ECO:0000259" key="3">
    <source>
        <dbReference type="Pfam" id="PF23098"/>
    </source>
</evidence>
<feature type="region of interest" description="Disordered" evidence="1">
    <location>
        <begin position="610"/>
        <end position="629"/>
    </location>
</feature>
<dbReference type="Gene3D" id="2.130.10.10">
    <property type="entry name" value="YVTN repeat-like/Quinoprotein amine dehydrogenase"/>
    <property type="match status" value="1"/>
</dbReference>
<dbReference type="Pfam" id="PF23097">
    <property type="entry name" value="NOL10_2nd"/>
    <property type="match status" value="2"/>
</dbReference>
<feature type="region of interest" description="Disordered" evidence="1">
    <location>
        <begin position="289"/>
        <end position="309"/>
    </location>
</feature>
<evidence type="ECO:0000313" key="5">
    <source>
        <dbReference type="Proteomes" id="UP001057375"/>
    </source>
</evidence>
<feature type="domain" description="Nucleolar protein 10-like second" evidence="2">
    <location>
        <begin position="523"/>
        <end position="568"/>
    </location>
</feature>
<evidence type="ECO:0000313" key="4">
    <source>
        <dbReference type="EMBL" id="GKT36698.1"/>
    </source>
</evidence>
<keyword evidence="5" id="KW-1185">Reference proteome</keyword>
<feature type="domain" description="Nucleolar protein 10-like N-terminal" evidence="3">
    <location>
        <begin position="6"/>
        <end position="245"/>
    </location>
</feature>
<evidence type="ECO:0000256" key="1">
    <source>
        <dbReference type="SAM" id="MobiDB-lite"/>
    </source>
</evidence>
<dbReference type="InterPro" id="IPR040382">
    <property type="entry name" value="NOL10/Enp2"/>
</dbReference>
<comment type="caution">
    <text evidence="4">The sequence shown here is derived from an EMBL/GenBank/DDBJ whole genome shotgun (WGS) entry which is preliminary data.</text>
</comment>
<dbReference type="Proteomes" id="UP001057375">
    <property type="component" value="Unassembled WGS sequence"/>
</dbReference>
<dbReference type="InterPro" id="IPR015943">
    <property type="entry name" value="WD40/YVTN_repeat-like_dom_sf"/>
</dbReference>
<reference evidence="4" key="1">
    <citation type="submission" date="2022-03" db="EMBL/GenBank/DDBJ databases">
        <title>Draft genome sequence of Aduncisulcus paluster, a free-living microaerophilic Fornicata.</title>
        <authorList>
            <person name="Yuyama I."/>
            <person name="Kume K."/>
            <person name="Tamura T."/>
            <person name="Inagaki Y."/>
            <person name="Hashimoto T."/>
        </authorList>
    </citation>
    <scope>NUCLEOTIDE SEQUENCE</scope>
    <source>
        <strain evidence="4">NY0171</strain>
    </source>
</reference>
<proteinExistence type="predicted"/>
<evidence type="ECO:0000259" key="2">
    <source>
        <dbReference type="Pfam" id="PF23097"/>
    </source>
</evidence>
<dbReference type="InterPro" id="IPR056550">
    <property type="entry name" value="NOL10_2nd"/>
</dbReference>
<feature type="domain" description="Nucleolar protein 10-like second" evidence="2">
    <location>
        <begin position="461"/>
        <end position="500"/>
    </location>
</feature>
<dbReference type="SUPFAM" id="SSF50978">
    <property type="entry name" value="WD40 repeat-like"/>
    <property type="match status" value="1"/>
</dbReference>
<organism evidence="4 5">
    <name type="scientific">Aduncisulcus paluster</name>
    <dbReference type="NCBI Taxonomy" id="2918883"/>
    <lineage>
        <taxon>Eukaryota</taxon>
        <taxon>Metamonada</taxon>
        <taxon>Carpediemonas-like organisms</taxon>
        <taxon>Aduncisulcus</taxon>
    </lineage>
</organism>
<accession>A0ABQ5KW60</accession>